<feature type="signal peptide" evidence="1">
    <location>
        <begin position="1"/>
        <end position="25"/>
    </location>
</feature>
<evidence type="ECO:0008006" key="4">
    <source>
        <dbReference type="Google" id="ProtNLM"/>
    </source>
</evidence>
<dbReference type="RefSeq" id="WP_184219593.1">
    <property type="nucleotide sequence ID" value="NZ_JACHIP010000005.1"/>
</dbReference>
<dbReference type="AlphaFoldDB" id="A0A7W8E563"/>
<reference evidence="2 3" key="1">
    <citation type="submission" date="2020-08" db="EMBL/GenBank/DDBJ databases">
        <title>Genomic Encyclopedia of Type Strains, Phase IV (KMG-V): Genome sequencing to study the core and pangenomes of soil and plant-associated prokaryotes.</title>
        <authorList>
            <person name="Whitman W."/>
        </authorList>
    </citation>
    <scope>NUCLEOTIDE SEQUENCE [LARGE SCALE GENOMIC DNA]</scope>
    <source>
        <strain evidence="2 3">M8UP14</strain>
    </source>
</reference>
<dbReference type="SUPFAM" id="SSF48239">
    <property type="entry name" value="Terpenoid cyclases/Protein prenyltransferases"/>
    <property type="match status" value="1"/>
</dbReference>
<evidence type="ECO:0000313" key="2">
    <source>
        <dbReference type="EMBL" id="MBB5058954.1"/>
    </source>
</evidence>
<evidence type="ECO:0000256" key="1">
    <source>
        <dbReference type="SAM" id="SignalP"/>
    </source>
</evidence>
<accession>A0A7W8E563</accession>
<dbReference type="InterPro" id="IPR008930">
    <property type="entry name" value="Terpenoid_cyclase/PrenylTrfase"/>
</dbReference>
<name>A0A7W8E563_9BACT</name>
<organism evidence="2 3">
    <name type="scientific">Granulicella aggregans</name>
    <dbReference type="NCBI Taxonomy" id="474949"/>
    <lineage>
        <taxon>Bacteria</taxon>
        <taxon>Pseudomonadati</taxon>
        <taxon>Acidobacteriota</taxon>
        <taxon>Terriglobia</taxon>
        <taxon>Terriglobales</taxon>
        <taxon>Acidobacteriaceae</taxon>
        <taxon>Granulicella</taxon>
    </lineage>
</organism>
<sequence>MKLYRAGMYVLPALCLAGLSLWRTAPVHGFAGPSNPGAGTWDKAAAAKYLDDREVWWQGWPRAQKDHGTVCISCHTNVPYAMARPALRAALHETSAAAPETVMIASVEKRVGQWGEVVPFYSDAHDGAGKTAESHSTEAVMNAVILLSYDANLGRVRPITRTALDEAWALQLQAGDDEGGWIWQNFHLSPWESNESSYQGAAMLMLELASTSPAALTSPEDARHLGLLKSYLRKHYAEQPLLNQLYVYWASAKASELLDAAQHGDLLARVRKLQQSDGGWKIASLDSIDRIDKTAQPAESDGYATALVALALEANVSDRKDASLRGALTWLEDHQGKDGRWQAASLNKQRDPESNIGKFMSDTATAYAALALEQSAAKPAL</sequence>
<comment type="caution">
    <text evidence="2">The sequence shown here is derived from an EMBL/GenBank/DDBJ whole genome shotgun (WGS) entry which is preliminary data.</text>
</comment>
<protein>
    <recommendedName>
        <fullName evidence="4">Squalene-hopene cyclase-like protein</fullName>
    </recommendedName>
</protein>
<dbReference type="EMBL" id="JACHIP010000005">
    <property type="protein sequence ID" value="MBB5058954.1"/>
    <property type="molecule type" value="Genomic_DNA"/>
</dbReference>
<proteinExistence type="predicted"/>
<dbReference type="Gene3D" id="1.50.10.20">
    <property type="match status" value="1"/>
</dbReference>
<evidence type="ECO:0000313" key="3">
    <source>
        <dbReference type="Proteomes" id="UP000540989"/>
    </source>
</evidence>
<keyword evidence="3" id="KW-1185">Reference proteome</keyword>
<keyword evidence="1" id="KW-0732">Signal</keyword>
<dbReference type="Proteomes" id="UP000540989">
    <property type="component" value="Unassembled WGS sequence"/>
</dbReference>
<feature type="chain" id="PRO_5031131114" description="Squalene-hopene cyclase-like protein" evidence="1">
    <location>
        <begin position="26"/>
        <end position="381"/>
    </location>
</feature>
<gene>
    <name evidence="2" type="ORF">HDF16_003677</name>
</gene>